<dbReference type="OrthoDB" id="3218134at2"/>
<dbReference type="GO" id="GO:0005886">
    <property type="term" value="C:plasma membrane"/>
    <property type="evidence" value="ECO:0007669"/>
    <property type="project" value="TreeGrafter"/>
</dbReference>
<gene>
    <name evidence="2" type="ORF">HD592_001235</name>
</gene>
<protein>
    <submittedName>
        <fullName evidence="2">Uncharacterized protein YlxW (UPF0749 family)</fullName>
    </submittedName>
</protein>
<accession>A0A7K0KAR5</accession>
<dbReference type="InterPro" id="IPR010273">
    <property type="entry name" value="DUF881"/>
</dbReference>
<proteinExistence type="inferred from homology"/>
<name>A0A7K0KAR5_9ACTO</name>
<comment type="similarity">
    <text evidence="1">Belongs to the UPF0749 family.</text>
</comment>
<dbReference type="AlphaFoldDB" id="A0A7K0KAR5"/>
<comment type="caution">
    <text evidence="2">The sequence shown here is derived from an EMBL/GenBank/DDBJ whole genome shotgun (WGS) entry which is preliminary data.</text>
</comment>
<dbReference type="PANTHER" id="PTHR37313:SF1">
    <property type="entry name" value="UPF0749 PROTEIN RV1823"/>
    <property type="match status" value="1"/>
</dbReference>
<dbReference type="PANTHER" id="PTHR37313">
    <property type="entry name" value="UPF0749 PROTEIN RV1825"/>
    <property type="match status" value="1"/>
</dbReference>
<reference evidence="2" key="1">
    <citation type="submission" date="2020-08" db="EMBL/GenBank/DDBJ databases">
        <title>Sequencing the genomes of 1000 actinobacteria strains.</title>
        <authorList>
            <person name="Klenk H.-P."/>
        </authorList>
    </citation>
    <scope>NUCLEOTIDE SEQUENCE</scope>
    <source>
        <strain evidence="2">DSM 10695</strain>
    </source>
</reference>
<dbReference type="GeneID" id="85978957"/>
<dbReference type="EMBL" id="JACHMK010000001">
    <property type="protein sequence ID" value="MBB6334670.1"/>
    <property type="molecule type" value="Genomic_DNA"/>
</dbReference>
<evidence type="ECO:0000256" key="1">
    <source>
        <dbReference type="ARBA" id="ARBA00009108"/>
    </source>
</evidence>
<keyword evidence="3" id="KW-1185">Reference proteome</keyword>
<dbReference type="Gene3D" id="3.30.70.1880">
    <property type="entry name" value="Protein of unknown function DUF881"/>
    <property type="match status" value="1"/>
</dbReference>
<sequence length="279" mass="28573">MSSDPRMTKGPAGAGEGEDPAASMSLLNQLLANPLDLGYTHYEEPASGALKAWHKVLVVLFSIALGLASVTAVSALRAASEHDVADELRDQAKSRQFAVETLQSDLSALSARANRTSSSNASADLAPSLALANSLKAAQGPGLVVTLKDSEAAPKNGTTAGQVRDIDLNVVVNALWSAGAEAIAINDIRIGPGTFIRQAGSVILINITPIQSPYVVTAIGDANPMSVALVRGSTGDFLSSASSVNGIALTSAADSSLSLPALDLRVTRTVQTLDTSEGE</sequence>
<dbReference type="RefSeq" id="WP_154477617.1">
    <property type="nucleotide sequence ID" value="NZ_JACHMK010000001.1"/>
</dbReference>
<organism evidence="2 3">
    <name type="scientific">Schaalia hyovaginalis</name>
    <dbReference type="NCBI Taxonomy" id="29316"/>
    <lineage>
        <taxon>Bacteria</taxon>
        <taxon>Bacillati</taxon>
        <taxon>Actinomycetota</taxon>
        <taxon>Actinomycetes</taxon>
        <taxon>Actinomycetales</taxon>
        <taxon>Actinomycetaceae</taxon>
        <taxon>Schaalia</taxon>
    </lineage>
</organism>
<evidence type="ECO:0000313" key="2">
    <source>
        <dbReference type="EMBL" id="MBB6334670.1"/>
    </source>
</evidence>
<dbReference type="Proteomes" id="UP000617426">
    <property type="component" value="Unassembled WGS sequence"/>
</dbReference>
<evidence type="ECO:0000313" key="3">
    <source>
        <dbReference type="Proteomes" id="UP000617426"/>
    </source>
</evidence>
<dbReference type="Pfam" id="PF05949">
    <property type="entry name" value="DUF881"/>
    <property type="match status" value="1"/>
</dbReference>